<sequence length="637" mass="73597">MGHHIKTLSVNSNLRNEYKLNVLNNLSKVNIFVGSNNSGKSRFLRRIFAIDGSLSFLPPEEMVDVEKYYNNLIEFTDAIISLITKSSLGGIGNLNLNELISEIEDSRLTPFLKEDRDLFKDFYRLVDEINELNTSSIVTINTATARAADTRDQLMDQLIANLKALPNVYQSKIVEIPPSGRTSYKINFKRVYIPTLRGLRGYSDTIDTGKDVYKERTKNDYFKEASKALEIHTGLNLYDEITDMLLGTVQQRYNMLKFQEFLSESFFDRQQVTLTPVRDSDVIKVKIGTEKEKNIFELGDGIQSLIILTFPLFKFLEENLLLFIEEPELYLHPGMQRKFIEVIMDEQFSHHQFFFTTHSNHFLDMTLDIDMISVYKFNKELGEHSGSPTEELDAAFSIENVSNEDKSVLQELGVRNSAVLLSNCTIWVEGITDRFYIRQFLKVFQEYHSSLKQFKEDIHYSFVEYSGGNITHWSFLENETEADARHASMNAEKICSTLFLISDKDGDDKRPRQEKLKEILGERYYCLECKEIENILSADTIRKVIAEYEKSTLEHLAKKDFTQEEYNNMYLGTFINSLFEEGARKRRGSYAADSGTIVNKLDFCKKAIDHITTYAQLSEEAQKLSQVLYNFIKGHNE</sequence>
<gene>
    <name evidence="2" type="ORF">K3T81_14715</name>
</gene>
<dbReference type="Proteomes" id="UP001199631">
    <property type="component" value="Unassembled WGS sequence"/>
</dbReference>
<dbReference type="SUPFAM" id="SSF52540">
    <property type="entry name" value="P-loop containing nucleoside triphosphate hydrolases"/>
    <property type="match status" value="1"/>
</dbReference>
<name>A0AAW5B8T0_9BACI</name>
<dbReference type="RefSeq" id="WP_238020774.1">
    <property type="nucleotide sequence ID" value="NZ_JAIFZM010000013.1"/>
</dbReference>
<evidence type="ECO:0000313" key="3">
    <source>
        <dbReference type="Proteomes" id="UP001199631"/>
    </source>
</evidence>
<dbReference type="InterPro" id="IPR041685">
    <property type="entry name" value="AAA_GajA/Old/RecF-like"/>
</dbReference>
<dbReference type="Pfam" id="PF13175">
    <property type="entry name" value="AAA_15"/>
    <property type="match status" value="1"/>
</dbReference>
<evidence type="ECO:0000259" key="1">
    <source>
        <dbReference type="Pfam" id="PF13175"/>
    </source>
</evidence>
<dbReference type="PANTHER" id="PTHR43581:SF4">
    <property type="entry name" value="ATP_GTP PHOSPHATASE"/>
    <property type="match status" value="1"/>
</dbReference>
<proteinExistence type="predicted"/>
<accession>A0AAW5B8T0</accession>
<reference evidence="2 3" key="1">
    <citation type="journal article" date="2022" name="Evol. Bioinform. Online">
        <title>Draft Genome Sequence of Oceanobacillus jordanicus Strain GSFE11, a Halotolerant Plant Growth-Promoting Bacterial Endophyte Isolated From the Jordan Valley.</title>
        <authorList>
            <person name="Alhindi T."/>
            <person name="Albdaiwi R."/>
        </authorList>
    </citation>
    <scope>NUCLEOTIDE SEQUENCE [LARGE SCALE GENOMIC DNA]</scope>
    <source>
        <strain evidence="2 3">GSFE11</strain>
    </source>
</reference>
<dbReference type="InterPro" id="IPR027417">
    <property type="entry name" value="P-loop_NTPase"/>
</dbReference>
<dbReference type="AlphaFoldDB" id="A0AAW5B8T0"/>
<dbReference type="Gene3D" id="3.40.50.300">
    <property type="entry name" value="P-loop containing nucleotide triphosphate hydrolases"/>
    <property type="match status" value="1"/>
</dbReference>
<dbReference type="EMBL" id="JAIFZM010000013">
    <property type="protein sequence ID" value="MCG3420395.1"/>
    <property type="molecule type" value="Genomic_DNA"/>
</dbReference>
<protein>
    <submittedName>
        <fullName evidence="2">AAA family ATPase</fullName>
    </submittedName>
</protein>
<feature type="domain" description="Endonuclease GajA/Old nuclease/RecF-like AAA" evidence="1">
    <location>
        <begin position="25"/>
        <end position="362"/>
    </location>
</feature>
<comment type="caution">
    <text evidence="2">The sequence shown here is derived from an EMBL/GenBank/DDBJ whole genome shotgun (WGS) entry which is preliminary data.</text>
</comment>
<evidence type="ECO:0000313" key="2">
    <source>
        <dbReference type="EMBL" id="MCG3420395.1"/>
    </source>
</evidence>
<organism evidence="2 3">
    <name type="scientific">Oceanobacillus jordanicus</name>
    <dbReference type="NCBI Taxonomy" id="2867266"/>
    <lineage>
        <taxon>Bacteria</taxon>
        <taxon>Bacillati</taxon>
        <taxon>Bacillota</taxon>
        <taxon>Bacilli</taxon>
        <taxon>Bacillales</taxon>
        <taxon>Bacillaceae</taxon>
        <taxon>Oceanobacillus</taxon>
    </lineage>
</organism>
<dbReference type="InterPro" id="IPR051396">
    <property type="entry name" value="Bact_Antivir_Def_Nuclease"/>
</dbReference>
<dbReference type="PANTHER" id="PTHR43581">
    <property type="entry name" value="ATP/GTP PHOSPHATASE"/>
    <property type="match status" value="1"/>
</dbReference>
<keyword evidence="3" id="KW-1185">Reference proteome</keyword>